<gene>
    <name evidence="1" type="ORF">J3U76_08060</name>
</gene>
<keyword evidence="2" id="KW-1185">Reference proteome</keyword>
<evidence type="ECO:0000313" key="2">
    <source>
        <dbReference type="Proteomes" id="UP000664882"/>
    </source>
</evidence>
<dbReference type="SUPFAM" id="SSF81901">
    <property type="entry name" value="HCP-like"/>
    <property type="match status" value="1"/>
</dbReference>
<dbReference type="PANTHER" id="PTHR11102">
    <property type="entry name" value="SEL-1-LIKE PROTEIN"/>
    <property type="match status" value="1"/>
</dbReference>
<protein>
    <submittedName>
        <fullName evidence="1">Sel1 repeat family protein</fullName>
    </submittedName>
</protein>
<dbReference type="PANTHER" id="PTHR11102:SF160">
    <property type="entry name" value="ERAD-ASSOCIATED E3 UBIQUITIN-PROTEIN LIGASE COMPONENT HRD3"/>
    <property type="match status" value="1"/>
</dbReference>
<dbReference type="Gene3D" id="1.25.40.10">
    <property type="entry name" value="Tetratricopeptide repeat domain"/>
    <property type="match status" value="1"/>
</dbReference>
<organism evidence="1 2">
    <name type="scientific">Oceanisphaera pacifica</name>
    <dbReference type="NCBI Taxonomy" id="2818389"/>
    <lineage>
        <taxon>Bacteria</taxon>
        <taxon>Pseudomonadati</taxon>
        <taxon>Pseudomonadota</taxon>
        <taxon>Gammaproteobacteria</taxon>
        <taxon>Aeromonadales</taxon>
        <taxon>Aeromonadaceae</taxon>
        <taxon>Oceanisphaera</taxon>
    </lineage>
</organism>
<dbReference type="Pfam" id="PF08238">
    <property type="entry name" value="Sel1"/>
    <property type="match status" value="3"/>
</dbReference>
<dbReference type="RefSeq" id="WP_208005458.1">
    <property type="nucleotide sequence ID" value="NZ_JAGDFX010000008.1"/>
</dbReference>
<reference evidence="1 2" key="1">
    <citation type="submission" date="2021-03" db="EMBL/GenBank/DDBJ databases">
        <title>Oceanisphaera sp. nov., isolated from the intestine.</title>
        <authorList>
            <person name="Zhao L.-H."/>
            <person name="Shi L.-F."/>
        </authorList>
    </citation>
    <scope>NUCLEOTIDE SEQUENCE [LARGE SCALE GENOMIC DNA]</scope>
    <source>
        <strain evidence="1 2">DM8</strain>
    </source>
</reference>
<name>A0ABS3NG75_9GAMM</name>
<dbReference type="PROSITE" id="PS51257">
    <property type="entry name" value="PROKAR_LIPOPROTEIN"/>
    <property type="match status" value="1"/>
</dbReference>
<proteinExistence type="predicted"/>
<dbReference type="InterPro" id="IPR006597">
    <property type="entry name" value="Sel1-like"/>
</dbReference>
<evidence type="ECO:0000313" key="1">
    <source>
        <dbReference type="EMBL" id="MBO1519577.1"/>
    </source>
</evidence>
<sequence length="178" mass="19872">MKNIMLSVFCFLLLSGCQSISIREAAYQGDIDAQLKLERMYQRGEGVKQDVVQAAIWRRMSTEKKAKQGDSDAQFKLGNMYMSGHGGGEKNMIKAVSWFRRSAEQGNANGQKALGDMYKRGRGIPLNYKLAYVWLSVATANGHGSSAKLREEVARHLSLSDLNEGQVLAGEYFDKYSF</sequence>
<dbReference type="EMBL" id="JAGDFX010000008">
    <property type="protein sequence ID" value="MBO1519577.1"/>
    <property type="molecule type" value="Genomic_DNA"/>
</dbReference>
<dbReference type="Proteomes" id="UP000664882">
    <property type="component" value="Unassembled WGS sequence"/>
</dbReference>
<dbReference type="InterPro" id="IPR050767">
    <property type="entry name" value="Sel1_AlgK"/>
</dbReference>
<dbReference type="InterPro" id="IPR011990">
    <property type="entry name" value="TPR-like_helical_dom_sf"/>
</dbReference>
<dbReference type="SMART" id="SM00671">
    <property type="entry name" value="SEL1"/>
    <property type="match status" value="3"/>
</dbReference>
<comment type="caution">
    <text evidence="1">The sequence shown here is derived from an EMBL/GenBank/DDBJ whole genome shotgun (WGS) entry which is preliminary data.</text>
</comment>
<accession>A0ABS3NG75</accession>